<organism evidence="2 3">
    <name type="scientific">Lentinus brumalis</name>
    <dbReference type="NCBI Taxonomy" id="2498619"/>
    <lineage>
        <taxon>Eukaryota</taxon>
        <taxon>Fungi</taxon>
        <taxon>Dikarya</taxon>
        <taxon>Basidiomycota</taxon>
        <taxon>Agaricomycotina</taxon>
        <taxon>Agaricomycetes</taxon>
        <taxon>Polyporales</taxon>
        <taxon>Polyporaceae</taxon>
        <taxon>Lentinus</taxon>
    </lineage>
</organism>
<dbReference type="Proteomes" id="UP000256964">
    <property type="component" value="Unassembled WGS sequence"/>
</dbReference>
<dbReference type="EMBL" id="KZ857398">
    <property type="protein sequence ID" value="RDX50643.1"/>
    <property type="molecule type" value="Genomic_DNA"/>
</dbReference>
<evidence type="ECO:0000256" key="1">
    <source>
        <dbReference type="SAM" id="MobiDB-lite"/>
    </source>
</evidence>
<proteinExistence type="predicted"/>
<evidence type="ECO:0000313" key="3">
    <source>
        <dbReference type="Proteomes" id="UP000256964"/>
    </source>
</evidence>
<keyword evidence="3" id="KW-1185">Reference proteome</keyword>
<sequence>MDYGVDFHQIVTAYPSKQQKKELASMIAKLPGAGACTVAKISTYFNERRKTVARASKTASEPANAKPEVRNQALRIRIPPSRQRGPTSEPICLAAGKTDDLASRLRTSLSQVSIPPTSPPKTFAELGRWCQETDTSSEAFLRDISERLGFTSASGCGASESARLR</sequence>
<feature type="region of interest" description="Disordered" evidence="1">
    <location>
        <begin position="54"/>
        <end position="92"/>
    </location>
</feature>
<evidence type="ECO:0000313" key="2">
    <source>
        <dbReference type="EMBL" id="RDX50643.1"/>
    </source>
</evidence>
<protein>
    <submittedName>
        <fullName evidence="2">Uncharacterized protein</fullName>
    </submittedName>
</protein>
<dbReference type="AlphaFoldDB" id="A0A371DDP4"/>
<name>A0A371DDP4_9APHY</name>
<accession>A0A371DDP4</accession>
<reference evidence="2 3" key="1">
    <citation type="journal article" date="2018" name="Biotechnol. Biofuels">
        <title>Integrative visual omics of the white-rot fungus Polyporus brumalis exposes the biotechnological potential of its oxidative enzymes for delignifying raw plant biomass.</title>
        <authorList>
            <person name="Miyauchi S."/>
            <person name="Rancon A."/>
            <person name="Drula E."/>
            <person name="Hage H."/>
            <person name="Chaduli D."/>
            <person name="Favel A."/>
            <person name="Grisel S."/>
            <person name="Henrissat B."/>
            <person name="Herpoel-Gimbert I."/>
            <person name="Ruiz-Duenas F.J."/>
            <person name="Chevret D."/>
            <person name="Hainaut M."/>
            <person name="Lin J."/>
            <person name="Wang M."/>
            <person name="Pangilinan J."/>
            <person name="Lipzen A."/>
            <person name="Lesage-Meessen L."/>
            <person name="Navarro D."/>
            <person name="Riley R."/>
            <person name="Grigoriev I.V."/>
            <person name="Zhou S."/>
            <person name="Raouche S."/>
            <person name="Rosso M.N."/>
        </authorList>
    </citation>
    <scope>NUCLEOTIDE SEQUENCE [LARGE SCALE GENOMIC DNA]</scope>
    <source>
        <strain evidence="2 3">BRFM 1820</strain>
    </source>
</reference>
<dbReference type="OrthoDB" id="2762223at2759"/>
<gene>
    <name evidence="2" type="ORF">OH76DRAFT_432548</name>
</gene>